<dbReference type="EMBL" id="JAVREL010000005">
    <property type="protein sequence ID" value="MDT0343425.1"/>
    <property type="molecule type" value="Genomic_DNA"/>
</dbReference>
<organism evidence="3 4">
    <name type="scientific">Streptomyces litchfieldiae</name>
    <dbReference type="NCBI Taxonomy" id="3075543"/>
    <lineage>
        <taxon>Bacteria</taxon>
        <taxon>Bacillati</taxon>
        <taxon>Actinomycetota</taxon>
        <taxon>Actinomycetes</taxon>
        <taxon>Kitasatosporales</taxon>
        <taxon>Streptomycetaceae</taxon>
        <taxon>Streptomyces</taxon>
    </lineage>
</organism>
<keyword evidence="2" id="KW-0732">Signal</keyword>
<dbReference type="PROSITE" id="PS51257">
    <property type="entry name" value="PROKAR_LIPOPROTEIN"/>
    <property type="match status" value="1"/>
</dbReference>
<feature type="chain" id="PRO_5046000041" evidence="2">
    <location>
        <begin position="29"/>
        <end position="258"/>
    </location>
</feature>
<proteinExistence type="predicted"/>
<comment type="caution">
    <text evidence="3">The sequence shown here is derived from an EMBL/GenBank/DDBJ whole genome shotgun (WGS) entry which is preliminary data.</text>
</comment>
<evidence type="ECO:0000313" key="4">
    <source>
        <dbReference type="Proteomes" id="UP001183246"/>
    </source>
</evidence>
<reference evidence="4" key="1">
    <citation type="submission" date="2023-07" db="EMBL/GenBank/DDBJ databases">
        <title>30 novel species of actinomycetes from the DSMZ collection.</title>
        <authorList>
            <person name="Nouioui I."/>
        </authorList>
    </citation>
    <scope>NUCLEOTIDE SEQUENCE [LARGE SCALE GENOMIC DNA]</scope>
    <source>
        <strain evidence="4">DSM 44938</strain>
    </source>
</reference>
<evidence type="ECO:0000313" key="3">
    <source>
        <dbReference type="EMBL" id="MDT0343425.1"/>
    </source>
</evidence>
<evidence type="ECO:0000256" key="2">
    <source>
        <dbReference type="SAM" id="SignalP"/>
    </source>
</evidence>
<feature type="region of interest" description="Disordered" evidence="1">
    <location>
        <begin position="230"/>
        <end position="258"/>
    </location>
</feature>
<accession>A0ABU2MPI9</accession>
<feature type="region of interest" description="Disordered" evidence="1">
    <location>
        <begin position="31"/>
        <end position="58"/>
    </location>
</feature>
<name>A0ABU2MPI9_9ACTN</name>
<dbReference type="RefSeq" id="WP_311704548.1">
    <property type="nucleotide sequence ID" value="NZ_JAVREL010000005.1"/>
</dbReference>
<evidence type="ECO:0000256" key="1">
    <source>
        <dbReference type="SAM" id="MobiDB-lite"/>
    </source>
</evidence>
<gene>
    <name evidence="3" type="ORF">RM590_12485</name>
</gene>
<protein>
    <submittedName>
        <fullName evidence="3">DUF3558 domain-containing protein</fullName>
    </submittedName>
</protein>
<feature type="compositionally biased region" description="Low complexity" evidence="1">
    <location>
        <begin position="230"/>
        <end position="239"/>
    </location>
</feature>
<feature type="signal peptide" evidence="2">
    <location>
        <begin position="1"/>
        <end position="28"/>
    </location>
</feature>
<dbReference type="Proteomes" id="UP001183246">
    <property type="component" value="Unassembled WGS sequence"/>
</dbReference>
<sequence>MTRTASRRTSRFAVRAVALAALPALLVAGCTSSGSGEDTADDEPRQSSEPTPEPVRFAELPEVCSTIGEGTIGELVPEADPAAGETLSSTDTAASGACLWSGLEEYQFRSLTVALRRFDSDLTLGTGDERADEYLRQMAEEITGDDANQDVESAELAETGESALSLAYTVVKESEEDGEQEYRQQRVVARLANVVITVDYSGAGFEGDDMPGADTVKEAAETAAREAVAAVDASAEATGEQGGTEKEEADDNLQGNDA</sequence>
<keyword evidence="4" id="KW-1185">Reference proteome</keyword>